<keyword evidence="3" id="KW-1185">Reference proteome</keyword>
<dbReference type="RefSeq" id="WP_337714541.1">
    <property type="nucleotide sequence ID" value="NZ_JBBEGL010000004.1"/>
</dbReference>
<proteinExistence type="predicted"/>
<name>A0ABU8N6L5_9PSEU</name>
<accession>A0ABU8N6L5</accession>
<dbReference type="EMBL" id="JBBEGL010000004">
    <property type="protein sequence ID" value="MEJ2888050.1"/>
    <property type="molecule type" value="Genomic_DNA"/>
</dbReference>
<feature type="region of interest" description="Disordered" evidence="1">
    <location>
        <begin position="116"/>
        <end position="199"/>
    </location>
</feature>
<protein>
    <submittedName>
        <fullName evidence="2">Uncharacterized protein</fullName>
    </submittedName>
</protein>
<sequence length="199" mass="19908">MRYRPMGQHSARRSGGAMTGAVTSVAGRSLFTATAAMALLGGGTSMAFAGEAPSSSGHEQSHGQDAEHAQDDSQGGDDEGCRIPVVDDTTRTGEATVNGLTGDATATVFETGGQATQPVHDALCPPAEDLLGPILGSDQPSSDEAEEDATDEDAAATEEEGTEEGSQEGSEEGSGDEGAPTGTPETSSVSSLPIQGLPA</sequence>
<feature type="compositionally biased region" description="Basic and acidic residues" evidence="1">
    <location>
        <begin position="59"/>
        <end position="71"/>
    </location>
</feature>
<comment type="caution">
    <text evidence="2">The sequence shown here is derived from an EMBL/GenBank/DDBJ whole genome shotgun (WGS) entry which is preliminary data.</text>
</comment>
<reference evidence="2 3" key="1">
    <citation type="submission" date="2024-03" db="EMBL/GenBank/DDBJ databases">
        <title>Actinomycetospora sp. OC33-EN06, a novel actinomycete isolated from wild orchid (Aerides multiflora).</title>
        <authorList>
            <person name="Suriyachadkun C."/>
        </authorList>
    </citation>
    <scope>NUCLEOTIDE SEQUENCE [LARGE SCALE GENOMIC DNA]</scope>
    <source>
        <strain evidence="2 3">OC33-EN06</strain>
    </source>
</reference>
<feature type="compositionally biased region" description="Acidic residues" evidence="1">
    <location>
        <begin position="141"/>
        <end position="175"/>
    </location>
</feature>
<feature type="compositionally biased region" description="Polar residues" evidence="1">
    <location>
        <begin position="183"/>
        <end position="193"/>
    </location>
</feature>
<feature type="region of interest" description="Disordered" evidence="1">
    <location>
        <begin position="49"/>
        <end position="101"/>
    </location>
</feature>
<dbReference type="Proteomes" id="UP001370100">
    <property type="component" value="Unassembled WGS sequence"/>
</dbReference>
<organism evidence="2 3">
    <name type="scientific">Actinomycetospora aeridis</name>
    <dbReference type="NCBI Taxonomy" id="3129231"/>
    <lineage>
        <taxon>Bacteria</taxon>
        <taxon>Bacillati</taxon>
        <taxon>Actinomycetota</taxon>
        <taxon>Actinomycetes</taxon>
        <taxon>Pseudonocardiales</taxon>
        <taxon>Pseudonocardiaceae</taxon>
        <taxon>Actinomycetospora</taxon>
    </lineage>
</organism>
<evidence type="ECO:0000256" key="1">
    <source>
        <dbReference type="SAM" id="MobiDB-lite"/>
    </source>
</evidence>
<evidence type="ECO:0000313" key="3">
    <source>
        <dbReference type="Proteomes" id="UP001370100"/>
    </source>
</evidence>
<gene>
    <name evidence="2" type="ORF">WCD41_16430</name>
</gene>
<evidence type="ECO:0000313" key="2">
    <source>
        <dbReference type="EMBL" id="MEJ2888050.1"/>
    </source>
</evidence>